<dbReference type="Proteomes" id="UP000076502">
    <property type="component" value="Unassembled WGS sequence"/>
</dbReference>
<dbReference type="AlphaFoldDB" id="A0A154P266"/>
<evidence type="ECO:0000313" key="2">
    <source>
        <dbReference type="Proteomes" id="UP000076502"/>
    </source>
</evidence>
<organism evidence="1 2">
    <name type="scientific">Dufourea novaeangliae</name>
    <name type="common">Sweat bee</name>
    <dbReference type="NCBI Taxonomy" id="178035"/>
    <lineage>
        <taxon>Eukaryota</taxon>
        <taxon>Metazoa</taxon>
        <taxon>Ecdysozoa</taxon>
        <taxon>Arthropoda</taxon>
        <taxon>Hexapoda</taxon>
        <taxon>Insecta</taxon>
        <taxon>Pterygota</taxon>
        <taxon>Neoptera</taxon>
        <taxon>Endopterygota</taxon>
        <taxon>Hymenoptera</taxon>
        <taxon>Apocrita</taxon>
        <taxon>Aculeata</taxon>
        <taxon>Apoidea</taxon>
        <taxon>Anthophila</taxon>
        <taxon>Halictidae</taxon>
        <taxon>Rophitinae</taxon>
        <taxon>Dufourea</taxon>
    </lineage>
</organism>
<evidence type="ECO:0000313" key="1">
    <source>
        <dbReference type="EMBL" id="KZC06026.1"/>
    </source>
</evidence>
<keyword evidence="2" id="KW-1185">Reference proteome</keyword>
<name>A0A154P266_DUFNO</name>
<protein>
    <submittedName>
        <fullName evidence="1">Uncharacterized protein</fullName>
    </submittedName>
</protein>
<dbReference type="EMBL" id="KQ434804">
    <property type="protein sequence ID" value="KZC06026.1"/>
    <property type="molecule type" value="Genomic_DNA"/>
</dbReference>
<reference evidence="1 2" key="1">
    <citation type="submission" date="2015-07" db="EMBL/GenBank/DDBJ databases">
        <title>The genome of Dufourea novaeangliae.</title>
        <authorList>
            <person name="Pan H."/>
            <person name="Kapheim K."/>
        </authorList>
    </citation>
    <scope>NUCLEOTIDE SEQUENCE [LARGE SCALE GENOMIC DNA]</scope>
    <source>
        <strain evidence="1">0120121106</strain>
        <tissue evidence="1">Whole body</tissue>
    </source>
</reference>
<sequence>MSSNSPFAKVGHAFEINSLSFQKYSYGNTSGSCTFIPSQLGFKKTEPLKRTPSF</sequence>
<accession>A0A154P266</accession>
<gene>
    <name evidence="1" type="ORF">WN55_07112</name>
</gene>
<proteinExistence type="predicted"/>